<dbReference type="Proteomes" id="UP000500767">
    <property type="component" value="Chromosome"/>
</dbReference>
<dbReference type="KEGG" id="lck:HN018_17190"/>
<accession>A0A6M8HT48</accession>
<dbReference type="EMBL" id="CP053708">
    <property type="protein sequence ID" value="QKE91538.1"/>
    <property type="molecule type" value="Genomic_DNA"/>
</dbReference>
<evidence type="ECO:0008006" key="4">
    <source>
        <dbReference type="Google" id="ProtNLM"/>
    </source>
</evidence>
<reference evidence="2 3" key="1">
    <citation type="journal article" date="2014" name="World J. Microbiol. Biotechnol.">
        <title>Biodiversity and physiological characteristics of Antarctic and Arctic lichens-associated bacteria.</title>
        <authorList>
            <person name="Lee Y.M."/>
            <person name="Kim E.H."/>
            <person name="Lee H.K."/>
            <person name="Hong S.G."/>
        </authorList>
    </citation>
    <scope>NUCLEOTIDE SEQUENCE [LARGE SCALE GENOMIC DNA]</scope>
    <source>
        <strain evidence="2 3">PAMC 26569</strain>
    </source>
</reference>
<dbReference type="AlphaFoldDB" id="A0A6M8HT48"/>
<dbReference type="PROSITE" id="PS51257">
    <property type="entry name" value="PROKAR_LIPOPROTEIN"/>
    <property type="match status" value="1"/>
</dbReference>
<name>A0A6M8HT48_9PROT</name>
<evidence type="ECO:0000256" key="1">
    <source>
        <dbReference type="SAM" id="MobiDB-lite"/>
    </source>
</evidence>
<gene>
    <name evidence="2" type="ORF">HN018_17190</name>
</gene>
<feature type="region of interest" description="Disordered" evidence="1">
    <location>
        <begin position="29"/>
        <end position="70"/>
    </location>
</feature>
<evidence type="ECO:0000313" key="3">
    <source>
        <dbReference type="Proteomes" id="UP000500767"/>
    </source>
</evidence>
<keyword evidence="3" id="KW-1185">Reference proteome</keyword>
<proteinExistence type="predicted"/>
<feature type="compositionally biased region" description="Polar residues" evidence="1">
    <location>
        <begin position="29"/>
        <end position="63"/>
    </location>
</feature>
<organism evidence="2 3">
    <name type="scientific">Lichenicola cladoniae</name>
    <dbReference type="NCBI Taxonomy" id="1484109"/>
    <lineage>
        <taxon>Bacteria</taxon>
        <taxon>Pseudomonadati</taxon>
        <taxon>Pseudomonadota</taxon>
        <taxon>Alphaproteobacteria</taxon>
        <taxon>Acetobacterales</taxon>
        <taxon>Acetobacteraceae</taxon>
        <taxon>Lichenicola</taxon>
    </lineage>
</organism>
<protein>
    <recommendedName>
        <fullName evidence="4">Lipoprotein</fullName>
    </recommendedName>
</protein>
<sequence>MMKSIIAGTIGIVCLLGITACDNTYTPSMHHQDAASTGSMLSGTDTGVNANGNTNDPSITSNLGGPHGTH</sequence>
<dbReference type="RefSeq" id="WP_171832934.1">
    <property type="nucleotide sequence ID" value="NZ_CP053708.1"/>
</dbReference>
<evidence type="ECO:0000313" key="2">
    <source>
        <dbReference type="EMBL" id="QKE91538.1"/>
    </source>
</evidence>